<accession>A0A5M6IQZ7</accession>
<feature type="signal peptide" evidence="2">
    <location>
        <begin position="1"/>
        <end position="26"/>
    </location>
</feature>
<evidence type="ECO:0000313" key="4">
    <source>
        <dbReference type="Proteomes" id="UP000325255"/>
    </source>
</evidence>
<dbReference type="RefSeq" id="WP_150042575.1">
    <property type="nucleotide sequence ID" value="NZ_OW485601.1"/>
</dbReference>
<dbReference type="Proteomes" id="UP000325255">
    <property type="component" value="Unassembled WGS sequence"/>
</dbReference>
<keyword evidence="4" id="KW-1185">Reference proteome</keyword>
<dbReference type="AlphaFoldDB" id="A0A5M6IQZ7"/>
<protein>
    <submittedName>
        <fullName evidence="3">Outer membrane protein assembly factor BamE</fullName>
    </submittedName>
</protein>
<dbReference type="PROSITE" id="PS51257">
    <property type="entry name" value="PROKAR_LIPOPROTEIN"/>
    <property type="match status" value="1"/>
</dbReference>
<proteinExistence type="predicted"/>
<evidence type="ECO:0000256" key="1">
    <source>
        <dbReference type="ARBA" id="ARBA00022729"/>
    </source>
</evidence>
<dbReference type="OrthoDB" id="9795390at2"/>
<dbReference type="EMBL" id="VWPK01000034">
    <property type="protein sequence ID" value="KAA5610329.1"/>
    <property type="molecule type" value="Genomic_DNA"/>
</dbReference>
<dbReference type="Gene3D" id="3.30.1450.10">
    <property type="match status" value="1"/>
</dbReference>
<sequence>MTLFHRLTVVAMVLSLAACTSASEHARNVAAGQDARDRLTVGTVQREIRQGMSGAEVAAALGSPNIVTSDERRRETWVYDRIATEQIYSNSSGGVNALFLAGVGGRSGAAQTSQRTLTIIIRFDENGRVRDFTYRSSSF</sequence>
<comment type="caution">
    <text evidence="3">The sequence shown here is derived from an EMBL/GenBank/DDBJ whole genome shotgun (WGS) entry which is preliminary data.</text>
</comment>
<evidence type="ECO:0000256" key="2">
    <source>
        <dbReference type="SAM" id="SignalP"/>
    </source>
</evidence>
<evidence type="ECO:0000313" key="3">
    <source>
        <dbReference type="EMBL" id="KAA5610329.1"/>
    </source>
</evidence>
<keyword evidence="1 2" id="KW-0732">Signal</keyword>
<organism evidence="3 4">
    <name type="scientific">Rhodovastum atsumiense</name>
    <dbReference type="NCBI Taxonomy" id="504468"/>
    <lineage>
        <taxon>Bacteria</taxon>
        <taxon>Pseudomonadati</taxon>
        <taxon>Pseudomonadota</taxon>
        <taxon>Alphaproteobacteria</taxon>
        <taxon>Acetobacterales</taxon>
        <taxon>Acetobacteraceae</taxon>
        <taxon>Rhodovastum</taxon>
    </lineage>
</organism>
<dbReference type="InterPro" id="IPR037873">
    <property type="entry name" value="BamE-like"/>
</dbReference>
<name>A0A5M6IQZ7_9PROT</name>
<feature type="chain" id="PRO_5024334828" evidence="2">
    <location>
        <begin position="27"/>
        <end position="139"/>
    </location>
</feature>
<gene>
    <name evidence="3" type="ORF">F1189_19660</name>
</gene>
<reference evidence="3 4" key="1">
    <citation type="submission" date="2019-09" db="EMBL/GenBank/DDBJ databases">
        <title>Genome sequence of Rhodovastum atsumiense, a diverse member of the Acetobacteraceae family of non-sulfur purple photosynthetic bacteria.</title>
        <authorList>
            <person name="Meyer T."/>
            <person name="Kyndt J."/>
        </authorList>
    </citation>
    <scope>NUCLEOTIDE SEQUENCE [LARGE SCALE GENOMIC DNA]</scope>
    <source>
        <strain evidence="3 4">DSM 21279</strain>
    </source>
</reference>